<keyword evidence="2 6" id="KW-0812">Transmembrane</keyword>
<feature type="region of interest" description="Disordered" evidence="5">
    <location>
        <begin position="192"/>
        <end position="219"/>
    </location>
</feature>
<reference evidence="7 8" key="1">
    <citation type="submission" date="2022-10" db="EMBL/GenBank/DDBJ databases">
        <title>The complete genomes of actinobacterial strains from the NBC collection.</title>
        <authorList>
            <person name="Joergensen T.S."/>
            <person name="Alvarez Arevalo M."/>
            <person name="Sterndorff E.B."/>
            <person name="Faurdal D."/>
            <person name="Vuksanovic O."/>
            <person name="Mourched A.-S."/>
            <person name="Charusanti P."/>
            <person name="Shaw S."/>
            <person name="Blin K."/>
            <person name="Weber T."/>
        </authorList>
    </citation>
    <scope>NUCLEOTIDE SEQUENCE [LARGE SCALE GENOMIC DNA]</scope>
    <source>
        <strain evidence="7 8">NBC 01753</strain>
    </source>
</reference>
<feature type="compositionally biased region" description="Gly residues" evidence="5">
    <location>
        <begin position="426"/>
        <end position="446"/>
    </location>
</feature>
<feature type="transmembrane region" description="Helical" evidence="6">
    <location>
        <begin position="272"/>
        <end position="293"/>
    </location>
</feature>
<comment type="subcellular location">
    <subcellularLocation>
        <location evidence="1">Membrane</location>
        <topology evidence="1">Multi-pass membrane protein</topology>
    </subcellularLocation>
</comment>
<feature type="transmembrane region" description="Helical" evidence="6">
    <location>
        <begin position="170"/>
        <end position="186"/>
    </location>
</feature>
<dbReference type="CDD" id="cd17393">
    <property type="entry name" value="MFS_MosC_like"/>
    <property type="match status" value="1"/>
</dbReference>
<feature type="transmembrane region" description="Helical" evidence="6">
    <location>
        <begin position="82"/>
        <end position="99"/>
    </location>
</feature>
<dbReference type="PANTHER" id="PTHR23514">
    <property type="entry name" value="BYPASS OF STOP CODON PROTEIN 6"/>
    <property type="match status" value="1"/>
</dbReference>
<dbReference type="SUPFAM" id="SSF103473">
    <property type="entry name" value="MFS general substrate transporter"/>
    <property type="match status" value="1"/>
</dbReference>
<feature type="transmembrane region" description="Helical" evidence="6">
    <location>
        <begin position="53"/>
        <end position="70"/>
    </location>
</feature>
<keyword evidence="4 6" id="KW-0472">Membrane</keyword>
<dbReference type="PANTHER" id="PTHR23514:SF13">
    <property type="entry name" value="INNER MEMBRANE PROTEIN YBJJ"/>
    <property type="match status" value="1"/>
</dbReference>
<evidence type="ECO:0000256" key="4">
    <source>
        <dbReference type="ARBA" id="ARBA00023136"/>
    </source>
</evidence>
<dbReference type="GeneID" id="91546877"/>
<dbReference type="InterPro" id="IPR036259">
    <property type="entry name" value="MFS_trans_sf"/>
</dbReference>
<evidence type="ECO:0000313" key="7">
    <source>
        <dbReference type="EMBL" id="WSD09549.1"/>
    </source>
</evidence>
<organism evidence="7 8">
    <name type="scientific">Streptomyces hirsutus</name>
    <dbReference type="NCBI Taxonomy" id="35620"/>
    <lineage>
        <taxon>Bacteria</taxon>
        <taxon>Bacillati</taxon>
        <taxon>Actinomycetota</taxon>
        <taxon>Actinomycetes</taxon>
        <taxon>Kitasatosporales</taxon>
        <taxon>Streptomycetaceae</taxon>
        <taxon>Streptomyces</taxon>
    </lineage>
</organism>
<dbReference type="RefSeq" id="WP_326755305.1">
    <property type="nucleotide sequence ID" value="NZ_CP109134.1"/>
</dbReference>
<keyword evidence="3 6" id="KW-1133">Transmembrane helix</keyword>
<keyword evidence="8" id="KW-1185">Reference proteome</keyword>
<dbReference type="EMBL" id="CP109134">
    <property type="protein sequence ID" value="WSD09549.1"/>
    <property type="molecule type" value="Genomic_DNA"/>
</dbReference>
<feature type="transmembrane region" description="Helical" evidence="6">
    <location>
        <begin position="145"/>
        <end position="164"/>
    </location>
</feature>
<feature type="transmembrane region" description="Helical" evidence="6">
    <location>
        <begin position="305"/>
        <end position="323"/>
    </location>
</feature>
<sequence length="446" mass="44606">MPRTPVPRAPGAFRRDQLAIAALFCFLGFQYATWVSRLPALKDRFGLDETRLGLLLMVCGAGAAVSFPLVARLMRQLGSRRLALWSALALAAVLPALSAAGSYPLALLVVFVDGVAVGCLNVAMNAQGAALEARYGRAAMARLHATFSAGSLAAALLASGMNVVTHTVSAHFAAAAALLLLLLAAARPRLSADEQTPGSGQDPGSEQEGATGRAEASEERAAKGAAKAVRRFAGASGAALWLGCAMVFGTVTEGAMNDWSALYLTAETGASGQLAPLGIAVVSVMMVLARLLGDGWRSRLGDARVVHVGSVVAGTGLALALAAGGTWPALVGFACVGLGMATVTPCLYVAAAAEGPRALALVAALGTTGLLAGPALIGFVAGRTDLTVGMAVVAASALLVSVSARRVTWRRPGEAAPTGADEGDGGNKGGVGAETGTGTGAGPVEA</sequence>
<name>A0ABZ1GTV0_9ACTN</name>
<evidence type="ECO:0000256" key="2">
    <source>
        <dbReference type="ARBA" id="ARBA00022692"/>
    </source>
</evidence>
<feature type="region of interest" description="Disordered" evidence="5">
    <location>
        <begin position="410"/>
        <end position="446"/>
    </location>
</feature>
<gene>
    <name evidence="7" type="ORF">OIE73_29905</name>
</gene>
<evidence type="ECO:0000313" key="8">
    <source>
        <dbReference type="Proteomes" id="UP001335325"/>
    </source>
</evidence>
<evidence type="ECO:0000256" key="3">
    <source>
        <dbReference type="ARBA" id="ARBA00022989"/>
    </source>
</evidence>
<feature type="transmembrane region" description="Helical" evidence="6">
    <location>
        <begin position="105"/>
        <end position="124"/>
    </location>
</feature>
<evidence type="ECO:0000256" key="5">
    <source>
        <dbReference type="SAM" id="MobiDB-lite"/>
    </source>
</evidence>
<evidence type="ECO:0000256" key="1">
    <source>
        <dbReference type="ARBA" id="ARBA00004141"/>
    </source>
</evidence>
<feature type="transmembrane region" description="Helical" evidence="6">
    <location>
        <begin position="386"/>
        <end position="404"/>
    </location>
</feature>
<evidence type="ECO:0000256" key="6">
    <source>
        <dbReference type="SAM" id="Phobius"/>
    </source>
</evidence>
<protein>
    <submittedName>
        <fullName evidence="7">MFS transporter</fullName>
    </submittedName>
</protein>
<dbReference type="Gene3D" id="1.20.1250.20">
    <property type="entry name" value="MFS general substrate transporter like domains"/>
    <property type="match status" value="2"/>
</dbReference>
<dbReference type="Pfam" id="PF07690">
    <property type="entry name" value="MFS_1"/>
    <property type="match status" value="1"/>
</dbReference>
<feature type="transmembrane region" description="Helical" evidence="6">
    <location>
        <begin position="329"/>
        <end position="351"/>
    </location>
</feature>
<feature type="compositionally biased region" description="Polar residues" evidence="5">
    <location>
        <begin position="193"/>
        <end position="204"/>
    </location>
</feature>
<dbReference type="InterPro" id="IPR011701">
    <property type="entry name" value="MFS"/>
</dbReference>
<feature type="transmembrane region" description="Helical" evidence="6">
    <location>
        <begin position="232"/>
        <end position="252"/>
    </location>
</feature>
<dbReference type="InterPro" id="IPR051788">
    <property type="entry name" value="MFS_Transporter"/>
</dbReference>
<proteinExistence type="predicted"/>
<feature type="transmembrane region" description="Helical" evidence="6">
    <location>
        <begin position="358"/>
        <end position="380"/>
    </location>
</feature>
<dbReference type="Proteomes" id="UP001335325">
    <property type="component" value="Chromosome"/>
</dbReference>
<accession>A0ABZ1GTV0</accession>